<keyword evidence="3 5" id="KW-1133">Transmembrane helix</keyword>
<feature type="transmembrane region" description="Helical" evidence="5">
    <location>
        <begin position="29"/>
        <end position="47"/>
    </location>
</feature>
<dbReference type="Pfam" id="PF04932">
    <property type="entry name" value="Wzy_C"/>
    <property type="match status" value="1"/>
</dbReference>
<evidence type="ECO:0000256" key="4">
    <source>
        <dbReference type="ARBA" id="ARBA00023136"/>
    </source>
</evidence>
<evidence type="ECO:0000256" key="5">
    <source>
        <dbReference type="SAM" id="Phobius"/>
    </source>
</evidence>
<protein>
    <submittedName>
        <fullName evidence="7">O-antigen ligase family protein</fullName>
    </submittedName>
</protein>
<evidence type="ECO:0000256" key="2">
    <source>
        <dbReference type="ARBA" id="ARBA00022692"/>
    </source>
</evidence>
<reference evidence="7 8" key="1">
    <citation type="submission" date="2020-08" db="EMBL/GenBank/DDBJ databases">
        <title>A Genomic Blueprint of the Chicken Gut Microbiome.</title>
        <authorList>
            <person name="Gilroy R."/>
            <person name="Ravi A."/>
            <person name="Getino M."/>
            <person name="Pursley I."/>
            <person name="Horton D.L."/>
            <person name="Alikhan N.-F."/>
            <person name="Baker D."/>
            <person name="Gharbi K."/>
            <person name="Hall N."/>
            <person name="Watson M."/>
            <person name="Adriaenssens E.M."/>
            <person name="Foster-Nyarko E."/>
            <person name="Jarju S."/>
            <person name="Secka A."/>
            <person name="Antonio M."/>
            <person name="Oren A."/>
            <person name="Chaudhuri R."/>
            <person name="La Ragione R.M."/>
            <person name="Hildebrand F."/>
            <person name="Pallen M.J."/>
        </authorList>
    </citation>
    <scope>NUCLEOTIDE SEQUENCE [LARGE SCALE GENOMIC DNA]</scope>
    <source>
        <strain evidence="7 8">A46</strain>
    </source>
</reference>
<evidence type="ECO:0000256" key="3">
    <source>
        <dbReference type="ARBA" id="ARBA00022989"/>
    </source>
</evidence>
<accession>A0ABR8Y0P0</accession>
<feature type="transmembrane region" description="Helical" evidence="5">
    <location>
        <begin position="112"/>
        <end position="134"/>
    </location>
</feature>
<feature type="transmembrane region" description="Helical" evidence="5">
    <location>
        <begin position="383"/>
        <end position="401"/>
    </location>
</feature>
<dbReference type="GO" id="GO:0016874">
    <property type="term" value="F:ligase activity"/>
    <property type="evidence" value="ECO:0007669"/>
    <property type="project" value="UniProtKB-KW"/>
</dbReference>
<dbReference type="PANTHER" id="PTHR37422:SF13">
    <property type="entry name" value="LIPOPOLYSACCHARIDE BIOSYNTHESIS PROTEIN PA4999-RELATED"/>
    <property type="match status" value="1"/>
</dbReference>
<gene>
    <name evidence="7" type="ORF">H9635_13540</name>
</gene>
<comment type="subcellular location">
    <subcellularLocation>
        <location evidence="1">Membrane</location>
        <topology evidence="1">Multi-pass membrane protein</topology>
    </subcellularLocation>
</comment>
<feature type="transmembrane region" description="Helical" evidence="5">
    <location>
        <begin position="56"/>
        <end position="74"/>
    </location>
</feature>
<feature type="transmembrane region" description="Helical" evidence="5">
    <location>
        <begin position="146"/>
        <end position="165"/>
    </location>
</feature>
<feature type="transmembrane region" description="Helical" evidence="5">
    <location>
        <begin position="80"/>
        <end position="100"/>
    </location>
</feature>
<evidence type="ECO:0000256" key="1">
    <source>
        <dbReference type="ARBA" id="ARBA00004141"/>
    </source>
</evidence>
<feature type="transmembrane region" description="Helical" evidence="5">
    <location>
        <begin position="357"/>
        <end position="377"/>
    </location>
</feature>
<feature type="transmembrane region" description="Helical" evidence="5">
    <location>
        <begin position="225"/>
        <end position="246"/>
    </location>
</feature>
<feature type="transmembrane region" description="Helical" evidence="5">
    <location>
        <begin position="177"/>
        <end position="192"/>
    </location>
</feature>
<feature type="transmembrane region" description="Helical" evidence="5">
    <location>
        <begin position="322"/>
        <end position="345"/>
    </location>
</feature>
<keyword evidence="7" id="KW-0436">Ligase</keyword>
<evidence type="ECO:0000313" key="7">
    <source>
        <dbReference type="EMBL" id="MBD8037769.1"/>
    </source>
</evidence>
<organism evidence="7 8">
    <name type="scientific">Solibacillus faecavium</name>
    <dbReference type="NCBI Taxonomy" id="2762221"/>
    <lineage>
        <taxon>Bacteria</taxon>
        <taxon>Bacillati</taxon>
        <taxon>Bacillota</taxon>
        <taxon>Bacilli</taxon>
        <taxon>Bacillales</taxon>
        <taxon>Caryophanaceae</taxon>
        <taxon>Solibacillus</taxon>
    </lineage>
</organism>
<feature type="domain" description="O-antigen ligase-related" evidence="6">
    <location>
        <begin position="182"/>
        <end position="330"/>
    </location>
</feature>
<evidence type="ECO:0000259" key="6">
    <source>
        <dbReference type="Pfam" id="PF04932"/>
    </source>
</evidence>
<feature type="transmembrane region" description="Helical" evidence="5">
    <location>
        <begin position="198"/>
        <end position="218"/>
    </location>
</feature>
<evidence type="ECO:0000313" key="8">
    <source>
        <dbReference type="Proteomes" id="UP000619101"/>
    </source>
</evidence>
<dbReference type="PANTHER" id="PTHR37422">
    <property type="entry name" value="TEICHURONIC ACID BIOSYNTHESIS PROTEIN TUAE"/>
    <property type="match status" value="1"/>
</dbReference>
<dbReference type="Proteomes" id="UP000619101">
    <property type="component" value="Unassembled WGS sequence"/>
</dbReference>
<keyword evidence="4 5" id="KW-0472">Membrane</keyword>
<keyword evidence="2 5" id="KW-0812">Transmembrane</keyword>
<name>A0ABR8Y0P0_9BACL</name>
<proteinExistence type="predicted"/>
<sequence>MIIIKNFSISLFILLVIFADLKVTISPYIHWIAWLVLIFPLFMFSIYKKGIVKSPLLWLGLFIFFLGVVSSLFTGLNIETVIQCVKLLLIFSTLYFFLYYSNFKWESVVKIINLSVLINVIFLIIGTIGGTVLATLMTADGRWGTILAYPGSLVKIGVLGFYINVMSVLLLHKKDKIFPMLMLILSMYIIFMDGSRTGMLTVLLTLPIIIFFYAILNYKNKIKFVMLPTIFIIALSASVIFAIPILKESRIGNNIMNILQSSSVDEALKKIDPARYSMYLEAMNKILENPFIGSGAFTTVGNIEDSAGMVVHNTYLQVWGDFGLFGLAGIFLVYFGWFALVPRILNKLQKNINLKENVVVCCSILILTYFILNGLFHPYSTEMSEWILYIIPLTICYSFFAKEIQLK</sequence>
<dbReference type="EMBL" id="JACSPZ010000006">
    <property type="protein sequence ID" value="MBD8037769.1"/>
    <property type="molecule type" value="Genomic_DNA"/>
</dbReference>
<dbReference type="InterPro" id="IPR007016">
    <property type="entry name" value="O-antigen_ligase-rel_domated"/>
</dbReference>
<dbReference type="InterPro" id="IPR051533">
    <property type="entry name" value="WaaL-like"/>
</dbReference>
<comment type="caution">
    <text evidence="7">The sequence shown here is derived from an EMBL/GenBank/DDBJ whole genome shotgun (WGS) entry which is preliminary data.</text>
</comment>
<keyword evidence="8" id="KW-1185">Reference proteome</keyword>